<keyword evidence="2" id="KW-1185">Reference proteome</keyword>
<protein>
    <submittedName>
        <fullName evidence="1">Uncharacterized protein</fullName>
    </submittedName>
</protein>
<dbReference type="OrthoDB" id="166852at2"/>
<dbReference type="KEGG" id="pbf:CFX0092_A2161"/>
<proteinExistence type="predicted"/>
<dbReference type="Proteomes" id="UP000215027">
    <property type="component" value="Chromosome I"/>
</dbReference>
<dbReference type="EMBL" id="LN890655">
    <property type="protein sequence ID" value="CUS04039.2"/>
    <property type="molecule type" value="Genomic_DNA"/>
</dbReference>
<evidence type="ECO:0000313" key="2">
    <source>
        <dbReference type="Proteomes" id="UP000215027"/>
    </source>
</evidence>
<dbReference type="RefSeq" id="WP_095043441.1">
    <property type="nucleotide sequence ID" value="NZ_LN890655.1"/>
</dbReference>
<name>A0A160T3X4_9CHLR</name>
<evidence type="ECO:0000313" key="1">
    <source>
        <dbReference type="EMBL" id="CUS04039.2"/>
    </source>
</evidence>
<gene>
    <name evidence="1" type="ORF">CFX0092_A2161</name>
</gene>
<sequence>MNTNKIRIVAAIAVILVWMGTVMTLIQRDPVVSAQDGKIVADTIAPLLHYQGRLNNPTTGQPVADGSYTMVFRLYTAPSGGAALWTEARDVAVRDGLFSTVLGDVTPLDQSVFNGQTLWLGVKVGSDEEARPRQQLLPVAYALSLVPGATIQGNSNSAALNLSNTGGGAALHAGGPVVIDGDLTVDGAISSPMMPIASGYVEWGGGLITGSGNVSSEWDENAAVYWITIAGHAYDVHDYVTVVTLMSDCPVDRTHVWGEDGKLVVYFYEHDTNGYLRRSNCNFQFITFKQ</sequence>
<accession>A0A160T3X4</accession>
<organism evidence="1 2">
    <name type="scientific">Candidatus Promineifilum breve</name>
    <dbReference type="NCBI Taxonomy" id="1806508"/>
    <lineage>
        <taxon>Bacteria</taxon>
        <taxon>Bacillati</taxon>
        <taxon>Chloroflexota</taxon>
        <taxon>Ardenticatenia</taxon>
        <taxon>Candidatus Promineifilales</taxon>
        <taxon>Candidatus Promineifilaceae</taxon>
        <taxon>Candidatus Promineifilum</taxon>
    </lineage>
</organism>
<dbReference type="AlphaFoldDB" id="A0A160T3X4"/>
<reference evidence="1" key="1">
    <citation type="submission" date="2016-01" db="EMBL/GenBank/DDBJ databases">
        <authorList>
            <person name="Mcilroy J.S."/>
            <person name="Karst M S."/>
            <person name="Albertsen M."/>
        </authorList>
    </citation>
    <scope>NUCLEOTIDE SEQUENCE</scope>
    <source>
        <strain evidence="1">Cfx-K</strain>
    </source>
</reference>